<evidence type="ECO:0000313" key="3">
    <source>
        <dbReference type="Proteomes" id="UP001235712"/>
    </source>
</evidence>
<gene>
    <name evidence="2" type="ORF">J2S57_000570</name>
</gene>
<dbReference type="InterPro" id="IPR029063">
    <property type="entry name" value="SAM-dependent_MTases_sf"/>
</dbReference>
<accession>A0ABT9NWY5</accession>
<dbReference type="EMBL" id="JAUSQZ010000001">
    <property type="protein sequence ID" value="MDP9824821.1"/>
    <property type="molecule type" value="Genomic_DNA"/>
</dbReference>
<proteinExistence type="predicted"/>
<comment type="caution">
    <text evidence="2">The sequence shown here is derived from an EMBL/GenBank/DDBJ whole genome shotgun (WGS) entry which is preliminary data.</text>
</comment>
<evidence type="ECO:0000259" key="1">
    <source>
        <dbReference type="Pfam" id="PF08241"/>
    </source>
</evidence>
<dbReference type="Gene3D" id="3.40.50.150">
    <property type="entry name" value="Vaccinia Virus protein VP39"/>
    <property type="match status" value="1"/>
</dbReference>
<reference evidence="2 3" key="1">
    <citation type="submission" date="2023-07" db="EMBL/GenBank/DDBJ databases">
        <title>Sequencing the genomes of 1000 actinobacteria strains.</title>
        <authorList>
            <person name="Klenk H.-P."/>
        </authorList>
    </citation>
    <scope>NUCLEOTIDE SEQUENCE [LARGE SCALE GENOMIC DNA]</scope>
    <source>
        <strain evidence="2 3">DSM 44388</strain>
    </source>
</reference>
<keyword evidence="3" id="KW-1185">Reference proteome</keyword>
<dbReference type="Proteomes" id="UP001235712">
    <property type="component" value="Unassembled WGS sequence"/>
</dbReference>
<dbReference type="InterPro" id="IPR050508">
    <property type="entry name" value="Methyltransf_Superfamily"/>
</dbReference>
<organism evidence="2 3">
    <name type="scientific">Kineosporia succinea</name>
    <dbReference type="NCBI Taxonomy" id="84632"/>
    <lineage>
        <taxon>Bacteria</taxon>
        <taxon>Bacillati</taxon>
        <taxon>Actinomycetota</taxon>
        <taxon>Actinomycetes</taxon>
        <taxon>Kineosporiales</taxon>
        <taxon>Kineosporiaceae</taxon>
        <taxon>Kineosporia</taxon>
    </lineage>
</organism>
<dbReference type="CDD" id="cd02440">
    <property type="entry name" value="AdoMet_MTases"/>
    <property type="match status" value="1"/>
</dbReference>
<dbReference type="RefSeq" id="WP_307237965.1">
    <property type="nucleotide sequence ID" value="NZ_JAUSQZ010000001.1"/>
</dbReference>
<dbReference type="PANTHER" id="PTHR42912:SF93">
    <property type="entry name" value="N6-ADENOSINE-METHYLTRANSFERASE TMT1A"/>
    <property type="match status" value="1"/>
</dbReference>
<dbReference type="SUPFAM" id="SSF53335">
    <property type="entry name" value="S-adenosyl-L-methionine-dependent methyltransferases"/>
    <property type="match status" value="1"/>
</dbReference>
<keyword evidence="2" id="KW-0830">Ubiquinone</keyword>
<sequence length="237" mass="25362">MQRHEKQPYGDALEVGAGSTFGFSLGLLQAGVVKRLWVSDLATSALTAARKRADQLGLRVEGDELGDPEMLPFADGRFDLVIAHALLHRRMDPAATLTEVLRVLRPGGRFVITGESTRVRDWASPGFARAQGSVGRVGMSRAGQARTRLPERLRTLTGAPDAGPAVPDRLRAVAAEAGAKDVMVKPEELLATVLPYPGAEPGAAVIRSRERLAQLDRKLSQFLPAAAFPTVGLTGRK</sequence>
<name>A0ABT9NWY5_9ACTN</name>
<feature type="domain" description="Methyltransferase type 11" evidence="1">
    <location>
        <begin position="13"/>
        <end position="112"/>
    </location>
</feature>
<dbReference type="PANTHER" id="PTHR42912">
    <property type="entry name" value="METHYLTRANSFERASE"/>
    <property type="match status" value="1"/>
</dbReference>
<evidence type="ECO:0000313" key="2">
    <source>
        <dbReference type="EMBL" id="MDP9824821.1"/>
    </source>
</evidence>
<dbReference type="InterPro" id="IPR013216">
    <property type="entry name" value="Methyltransf_11"/>
</dbReference>
<dbReference type="Pfam" id="PF08241">
    <property type="entry name" value="Methyltransf_11"/>
    <property type="match status" value="1"/>
</dbReference>
<protein>
    <submittedName>
        <fullName evidence="2">Ubiquinone/menaquinone biosynthesis C-methylase UbiE</fullName>
    </submittedName>
</protein>